<reference evidence="2" key="2">
    <citation type="submission" date="2015-03" db="UniProtKB">
        <authorList>
            <consortium name="EnsemblPlants"/>
        </authorList>
    </citation>
    <scope>IDENTIFICATION</scope>
</reference>
<proteinExistence type="predicted"/>
<dbReference type="PANTHER" id="PTHR12121:SF90">
    <property type="entry name" value="ENDONUCLEASE_EXONUCLEASE_PHOSPHATASE DOMAIN-CONTAINING PROTEIN"/>
    <property type="match status" value="1"/>
</dbReference>
<keyword evidence="3" id="KW-1185">Reference proteome</keyword>
<dbReference type="OMA" id="WYTRNQD"/>
<dbReference type="InterPro" id="IPR050410">
    <property type="entry name" value="CCR4/nocturin_mRNA_transcr"/>
</dbReference>
<dbReference type="Pfam" id="PF03372">
    <property type="entry name" value="Exo_endo_phos"/>
    <property type="match status" value="1"/>
</dbReference>
<dbReference type="Gramene" id="Bo8g117540.1">
    <property type="protein sequence ID" value="Bo8g117540.1"/>
    <property type="gene ID" value="Bo8g117540"/>
</dbReference>
<protein>
    <recommendedName>
        <fullName evidence="1">Endonuclease/exonuclease/phosphatase domain-containing protein</fullName>
    </recommendedName>
</protein>
<evidence type="ECO:0000313" key="3">
    <source>
        <dbReference type="Proteomes" id="UP000032141"/>
    </source>
</evidence>
<dbReference type="InterPro" id="IPR005135">
    <property type="entry name" value="Endo/exonuclease/phosphatase"/>
</dbReference>
<sequence length="373" mass="42922">MRLNSSLASSTSISCTTFNILAPIYKRIDQLNQSNRESHSRDLWYTRNQDILELLLHQRSSVICLQEVWVANEELVNMYHDRLATAGYNIFQLPRTNRRGDGLLTAIHKDYFELVNYRELLFNDFGDRVAQLLHVRSLVPFPLNGKQDVQQEVLIVNTHLLFPHDSTLSIARLHQYTDSDAHKWVSHRNHRGNICGVDFIWLCKPTRSNSRKPLRTSWVEAVFSIIKYQLQKASIAEDNKAFAFLGGNKQSDSLTYSGFCQALQKANLTGIPHGLSFQETKELWVRADLARNGVFDYEKLKKTWNMRTVDQSGKCKERVMESKKEEEAVGLKVKKAVLFPQETEKGLWPEDDYSLSDHACLTVQFSLVKIISS</sequence>
<dbReference type="STRING" id="109376.A0A0D3DZA8"/>
<dbReference type="HOGENOM" id="CLU_052248_0_0_1"/>
<feature type="domain" description="Endonuclease/exonuclease/phosphatase" evidence="1">
    <location>
        <begin position="17"/>
        <end position="158"/>
    </location>
</feature>
<evidence type="ECO:0000313" key="2">
    <source>
        <dbReference type="EnsemblPlants" id="Bo8g117540.1"/>
    </source>
</evidence>
<dbReference type="EnsemblPlants" id="Bo8g117540.1">
    <property type="protein sequence ID" value="Bo8g117540.1"/>
    <property type="gene ID" value="Bo8g117540"/>
</dbReference>
<dbReference type="PANTHER" id="PTHR12121">
    <property type="entry name" value="CARBON CATABOLITE REPRESSOR PROTEIN 4"/>
    <property type="match status" value="1"/>
</dbReference>
<accession>A0A0D3DZA8</accession>
<name>A0A0D3DZA8_BRAOL</name>
<organism evidence="2 3">
    <name type="scientific">Brassica oleracea var. oleracea</name>
    <dbReference type="NCBI Taxonomy" id="109376"/>
    <lineage>
        <taxon>Eukaryota</taxon>
        <taxon>Viridiplantae</taxon>
        <taxon>Streptophyta</taxon>
        <taxon>Embryophyta</taxon>
        <taxon>Tracheophyta</taxon>
        <taxon>Spermatophyta</taxon>
        <taxon>Magnoliopsida</taxon>
        <taxon>eudicotyledons</taxon>
        <taxon>Gunneridae</taxon>
        <taxon>Pentapetalae</taxon>
        <taxon>rosids</taxon>
        <taxon>malvids</taxon>
        <taxon>Brassicales</taxon>
        <taxon>Brassicaceae</taxon>
        <taxon>Brassiceae</taxon>
        <taxon>Brassica</taxon>
    </lineage>
</organism>
<dbReference type="Proteomes" id="UP000032141">
    <property type="component" value="Chromosome C8"/>
</dbReference>
<dbReference type="PROSITE" id="PS51257">
    <property type="entry name" value="PROKAR_LIPOPROTEIN"/>
    <property type="match status" value="1"/>
</dbReference>
<dbReference type="InterPro" id="IPR036691">
    <property type="entry name" value="Endo/exonu/phosph_ase_sf"/>
</dbReference>
<reference evidence="2 3" key="1">
    <citation type="journal article" date="2014" name="Genome Biol.">
        <title>Transcriptome and methylome profiling reveals relics of genome dominance in the mesopolyploid Brassica oleracea.</title>
        <authorList>
            <person name="Parkin I.A."/>
            <person name="Koh C."/>
            <person name="Tang H."/>
            <person name="Robinson S.J."/>
            <person name="Kagale S."/>
            <person name="Clarke W.E."/>
            <person name="Town C.D."/>
            <person name="Nixon J."/>
            <person name="Krishnakumar V."/>
            <person name="Bidwell S.L."/>
            <person name="Denoeud F."/>
            <person name="Belcram H."/>
            <person name="Links M.G."/>
            <person name="Just J."/>
            <person name="Clarke C."/>
            <person name="Bender T."/>
            <person name="Huebert T."/>
            <person name="Mason A.S."/>
            <person name="Pires J.C."/>
            <person name="Barker G."/>
            <person name="Moore J."/>
            <person name="Walley P.G."/>
            <person name="Manoli S."/>
            <person name="Batley J."/>
            <person name="Edwards D."/>
            <person name="Nelson M.N."/>
            <person name="Wang X."/>
            <person name="Paterson A.H."/>
            <person name="King G."/>
            <person name="Bancroft I."/>
            <person name="Chalhoub B."/>
            <person name="Sharpe A.G."/>
        </authorList>
    </citation>
    <scope>NUCLEOTIDE SEQUENCE</scope>
    <source>
        <strain evidence="2 3">cv. TO1000</strain>
    </source>
</reference>
<dbReference type="AlphaFoldDB" id="A0A0D3DZA8"/>
<dbReference type="GO" id="GO:0000175">
    <property type="term" value="F:3'-5'-RNA exonuclease activity"/>
    <property type="evidence" value="ECO:0007669"/>
    <property type="project" value="TreeGrafter"/>
</dbReference>
<dbReference type="Gene3D" id="3.60.10.10">
    <property type="entry name" value="Endonuclease/exonuclease/phosphatase"/>
    <property type="match status" value="1"/>
</dbReference>
<dbReference type="SUPFAM" id="SSF56219">
    <property type="entry name" value="DNase I-like"/>
    <property type="match status" value="1"/>
</dbReference>
<dbReference type="eggNOG" id="KOG2338">
    <property type="taxonomic scope" value="Eukaryota"/>
</dbReference>
<evidence type="ECO:0000259" key="1">
    <source>
        <dbReference type="Pfam" id="PF03372"/>
    </source>
</evidence>